<dbReference type="EMBL" id="UFVS01000001">
    <property type="protein sequence ID" value="SUX45596.1"/>
    <property type="molecule type" value="Genomic_DNA"/>
</dbReference>
<dbReference type="OrthoDB" id="982449at2"/>
<proteinExistence type="predicted"/>
<reference evidence="3 5" key="2">
    <citation type="submission" date="2018-06" db="EMBL/GenBank/DDBJ databases">
        <authorList>
            <consortium name="Pathogen Informatics"/>
            <person name="Doyle S."/>
        </authorList>
    </citation>
    <scope>NUCLEOTIDE SEQUENCE [LARGE SCALE GENOMIC DNA]</scope>
    <source>
        <strain evidence="3 5">NCTC13560</strain>
    </source>
</reference>
<dbReference type="Proteomes" id="UP000185725">
    <property type="component" value="Unassembled WGS sequence"/>
</dbReference>
<dbReference type="KEGG" id="cil:EG358_12730"/>
<name>A0A381FGC4_9FLAO</name>
<evidence type="ECO:0008006" key="6">
    <source>
        <dbReference type="Google" id="ProtNLM"/>
    </source>
</evidence>
<reference evidence="2 4" key="1">
    <citation type="submission" date="2017-01" db="EMBL/GenBank/DDBJ databases">
        <authorList>
            <person name="Varghese N."/>
            <person name="Submissions S."/>
        </authorList>
    </citation>
    <scope>NUCLEOTIDE SEQUENCE [LARGE SCALE GENOMIC DNA]</scope>
    <source>
        <strain evidence="2 4">ATCC 27950</strain>
    </source>
</reference>
<organism evidence="3 5">
    <name type="scientific">Chryseobacterium indoltheticum</name>
    <dbReference type="NCBI Taxonomy" id="254"/>
    <lineage>
        <taxon>Bacteria</taxon>
        <taxon>Pseudomonadati</taxon>
        <taxon>Bacteroidota</taxon>
        <taxon>Flavobacteriia</taxon>
        <taxon>Flavobacteriales</taxon>
        <taxon>Weeksellaceae</taxon>
        <taxon>Chryseobacterium group</taxon>
        <taxon>Chryseobacterium</taxon>
    </lineage>
</organism>
<gene>
    <name evidence="3" type="ORF">NCTC13560_03190</name>
    <name evidence="2" type="ORF">SAMN05421682_102322</name>
</gene>
<dbReference type="RefSeq" id="WP_076558641.1">
    <property type="nucleotide sequence ID" value="NZ_CP033929.1"/>
</dbReference>
<dbReference type="AlphaFoldDB" id="A0A381FGC4"/>
<dbReference type="Proteomes" id="UP000255231">
    <property type="component" value="Unassembled WGS sequence"/>
</dbReference>
<protein>
    <recommendedName>
        <fullName evidence="6">GLPGLI family protein</fullName>
    </recommendedName>
</protein>
<evidence type="ECO:0000313" key="4">
    <source>
        <dbReference type="Proteomes" id="UP000185725"/>
    </source>
</evidence>
<feature type="chain" id="PRO_5016624233" description="GLPGLI family protein" evidence="1">
    <location>
        <begin position="22"/>
        <end position="190"/>
    </location>
</feature>
<evidence type="ECO:0000313" key="2">
    <source>
        <dbReference type="EMBL" id="SIQ09305.1"/>
    </source>
</evidence>
<dbReference type="GeneID" id="303674570"/>
<dbReference type="EMBL" id="FTMF01000002">
    <property type="protein sequence ID" value="SIQ09305.1"/>
    <property type="molecule type" value="Genomic_DNA"/>
</dbReference>
<keyword evidence="1" id="KW-0732">Signal</keyword>
<accession>A0A381FGC4</accession>
<evidence type="ECO:0000256" key="1">
    <source>
        <dbReference type="SAM" id="SignalP"/>
    </source>
</evidence>
<feature type="signal peptide" evidence="1">
    <location>
        <begin position="1"/>
        <end position="21"/>
    </location>
</feature>
<evidence type="ECO:0000313" key="3">
    <source>
        <dbReference type="EMBL" id="SUX45596.1"/>
    </source>
</evidence>
<keyword evidence="4" id="KW-1185">Reference proteome</keyword>
<evidence type="ECO:0000313" key="5">
    <source>
        <dbReference type="Proteomes" id="UP000255231"/>
    </source>
</evidence>
<sequence>MKNKFITTLFVLISIFSFAQAKVNFEEIQIKKSLTYFANSIKAKKMNQAVDCIYPKYFTVISKEQMTQIMDVTYNNPLLKIDIQDLNFGVIEKPELIDGEYFSITNYGLKLQCDVSSMNDETQNKIETAMKIKYVQGNVKLLKKGVYVINAKMRACAISKDKKDWKFLILEKNYKPQLVKILPKKILDKI</sequence>